<name>A0AAD7URS9_9FUNG</name>
<evidence type="ECO:0000313" key="2">
    <source>
        <dbReference type="EMBL" id="KAJ8651509.1"/>
    </source>
</evidence>
<dbReference type="EMBL" id="JARTCD010000179">
    <property type="protein sequence ID" value="KAJ8651509.1"/>
    <property type="molecule type" value="Genomic_DNA"/>
</dbReference>
<protein>
    <submittedName>
        <fullName evidence="2">Uncharacterized protein</fullName>
    </submittedName>
</protein>
<gene>
    <name evidence="2" type="ORF">O0I10_012931</name>
</gene>
<reference evidence="2 3" key="1">
    <citation type="submission" date="2023-03" db="EMBL/GenBank/DDBJ databases">
        <title>Genome sequence of Lichtheimia ornata CBS 291.66.</title>
        <authorList>
            <person name="Mohabir J.T."/>
            <person name="Shea T.P."/>
            <person name="Kurbessoian T."/>
            <person name="Berby B."/>
            <person name="Fontaine J."/>
            <person name="Livny J."/>
            <person name="Gnirke A."/>
            <person name="Stajich J.E."/>
            <person name="Cuomo C.A."/>
        </authorList>
    </citation>
    <scope>NUCLEOTIDE SEQUENCE [LARGE SCALE GENOMIC DNA]</scope>
    <source>
        <strain evidence="2">CBS 291.66</strain>
    </source>
</reference>
<feature type="transmembrane region" description="Helical" evidence="1">
    <location>
        <begin position="6"/>
        <end position="31"/>
    </location>
</feature>
<dbReference type="GeneID" id="83220262"/>
<comment type="caution">
    <text evidence="2">The sequence shown here is derived from an EMBL/GenBank/DDBJ whole genome shotgun (WGS) entry which is preliminary data.</text>
</comment>
<organism evidence="2 3">
    <name type="scientific">Lichtheimia ornata</name>
    <dbReference type="NCBI Taxonomy" id="688661"/>
    <lineage>
        <taxon>Eukaryota</taxon>
        <taxon>Fungi</taxon>
        <taxon>Fungi incertae sedis</taxon>
        <taxon>Mucoromycota</taxon>
        <taxon>Mucoromycotina</taxon>
        <taxon>Mucoromycetes</taxon>
        <taxon>Mucorales</taxon>
        <taxon>Lichtheimiaceae</taxon>
        <taxon>Lichtheimia</taxon>
    </lineage>
</organism>
<keyword evidence="1" id="KW-0812">Transmembrane</keyword>
<dbReference type="Proteomes" id="UP001234581">
    <property type="component" value="Unassembled WGS sequence"/>
</dbReference>
<keyword evidence="1" id="KW-0472">Membrane</keyword>
<feature type="transmembrane region" description="Helical" evidence="1">
    <location>
        <begin position="38"/>
        <end position="59"/>
    </location>
</feature>
<evidence type="ECO:0000313" key="3">
    <source>
        <dbReference type="Proteomes" id="UP001234581"/>
    </source>
</evidence>
<accession>A0AAD7URS9</accession>
<evidence type="ECO:0000256" key="1">
    <source>
        <dbReference type="SAM" id="Phobius"/>
    </source>
</evidence>
<dbReference type="AlphaFoldDB" id="A0AAD7URS9"/>
<keyword evidence="3" id="KW-1185">Reference proteome</keyword>
<sequence length="220" mass="23259">MLLCVFFLACFFTSPPICIMAFLLYCILYIVAEFALPLFLLGSFAVICYHFWSCVVAYLEKWVALGDYSRLPRVVDANPTLAMLKPAPPPMSGVVVKTVSRCGEVLSVHVVRFDPSGGDDHRVTLVSGGEEHVSRGVERVSRGKERVSVADGDVCAAGVSAVSARGEASSVSRAGVSAVGGSRLGGSRFGDARFGVSRFGSSRSGGSRFGGSRFGGSRFG</sequence>
<keyword evidence="1" id="KW-1133">Transmembrane helix</keyword>
<dbReference type="RefSeq" id="XP_058336423.1">
    <property type="nucleotide sequence ID" value="XM_058492813.1"/>
</dbReference>
<proteinExistence type="predicted"/>
<feature type="non-terminal residue" evidence="2">
    <location>
        <position position="220"/>
    </location>
</feature>